<dbReference type="EMBL" id="UPTC01002052">
    <property type="protein sequence ID" value="VBB32977.1"/>
    <property type="molecule type" value="Genomic_DNA"/>
</dbReference>
<organism evidence="2 3">
    <name type="scientific">Acanthocheilonema viteae</name>
    <name type="common">Filarial nematode worm</name>
    <name type="synonym">Dipetalonema viteae</name>
    <dbReference type="NCBI Taxonomy" id="6277"/>
    <lineage>
        <taxon>Eukaryota</taxon>
        <taxon>Metazoa</taxon>
        <taxon>Ecdysozoa</taxon>
        <taxon>Nematoda</taxon>
        <taxon>Chromadorea</taxon>
        <taxon>Rhabditida</taxon>
        <taxon>Spirurina</taxon>
        <taxon>Spiruromorpha</taxon>
        <taxon>Filarioidea</taxon>
        <taxon>Onchocercidae</taxon>
        <taxon>Acanthocheilonema</taxon>
    </lineage>
</organism>
<gene>
    <name evidence="2" type="ORF">NAV_LOCUS7768</name>
</gene>
<keyword evidence="3" id="KW-1185">Reference proteome</keyword>
<proteinExistence type="predicted"/>
<dbReference type="OrthoDB" id="5849945at2759"/>
<dbReference type="Proteomes" id="UP000276991">
    <property type="component" value="Unassembled WGS sequence"/>
</dbReference>
<feature type="signal peptide" evidence="1">
    <location>
        <begin position="1"/>
        <end position="25"/>
    </location>
</feature>
<sequence length="165" mass="18594">MRRIQLLIYMLTVMLMSGLIVEVEAQPMFTASVSVESDETSGPLDCSFGKLSSIIGHNNFSILGMLQNCAIFYILGDNIKANSNIDLSDIEGSLEYQLVIAQKMSIYTGQCLWQNNSEFYLNCLFDRKQWKKHSIKPSINDDDTEIIGHVTDVDADILHVFYIDG</sequence>
<name>A0A498SUP2_ACAVI</name>
<dbReference type="AlphaFoldDB" id="A0A498SUP2"/>
<keyword evidence="1" id="KW-0732">Signal</keyword>
<evidence type="ECO:0000313" key="2">
    <source>
        <dbReference type="EMBL" id="VBB32977.1"/>
    </source>
</evidence>
<reference evidence="2 3" key="1">
    <citation type="submission" date="2018-08" db="EMBL/GenBank/DDBJ databases">
        <authorList>
            <person name="Laetsch R D."/>
            <person name="Stevens L."/>
            <person name="Kumar S."/>
            <person name="Blaxter L. M."/>
        </authorList>
    </citation>
    <scope>NUCLEOTIDE SEQUENCE [LARGE SCALE GENOMIC DNA]</scope>
</reference>
<protein>
    <submittedName>
        <fullName evidence="2">Uncharacterized protein</fullName>
    </submittedName>
</protein>
<evidence type="ECO:0000256" key="1">
    <source>
        <dbReference type="SAM" id="SignalP"/>
    </source>
</evidence>
<evidence type="ECO:0000313" key="3">
    <source>
        <dbReference type="Proteomes" id="UP000276991"/>
    </source>
</evidence>
<accession>A0A498SUP2</accession>
<feature type="chain" id="PRO_5019749349" evidence="1">
    <location>
        <begin position="26"/>
        <end position="165"/>
    </location>
</feature>